<reference evidence="8 9" key="1">
    <citation type="submission" date="2019-04" db="EMBL/GenBank/DDBJ databases">
        <authorList>
            <person name="Feng G."/>
            <person name="Zhang J."/>
            <person name="Zhu H."/>
        </authorList>
    </citation>
    <scope>NUCLEOTIDE SEQUENCE [LARGE SCALE GENOMIC DNA]</scope>
    <source>
        <strain evidence="8 9">JCM 19491</strain>
    </source>
</reference>
<dbReference type="PANTHER" id="PTHR10629:SF50">
    <property type="entry name" value="DNA (CYTOSINE-5)-METHYLTRANSFERASE CMT3"/>
    <property type="match status" value="1"/>
</dbReference>
<evidence type="ECO:0000256" key="2">
    <source>
        <dbReference type="ARBA" id="ARBA00022603"/>
    </source>
</evidence>
<dbReference type="GO" id="GO:0032259">
    <property type="term" value="P:methylation"/>
    <property type="evidence" value="ECO:0007669"/>
    <property type="project" value="UniProtKB-KW"/>
</dbReference>
<comment type="caution">
    <text evidence="8">The sequence shown here is derived from an EMBL/GenBank/DDBJ whole genome shotgun (WGS) entry which is preliminary data.</text>
</comment>
<evidence type="ECO:0000256" key="7">
    <source>
        <dbReference type="PROSITE-ProRule" id="PRU01016"/>
    </source>
</evidence>
<comment type="similarity">
    <text evidence="7">Belongs to the class I-like SAM-binding methyltransferase superfamily. C5-methyltransferase family.</text>
</comment>
<evidence type="ECO:0000256" key="1">
    <source>
        <dbReference type="ARBA" id="ARBA00011975"/>
    </source>
</evidence>
<dbReference type="AlphaFoldDB" id="A0A4Z0MSR1"/>
<dbReference type="EC" id="2.1.1.37" evidence="1"/>
<keyword evidence="3 7" id="KW-0808">Transferase</keyword>
<dbReference type="PANTHER" id="PTHR10629">
    <property type="entry name" value="CYTOSINE-SPECIFIC METHYLTRANSFERASE"/>
    <property type="match status" value="1"/>
</dbReference>
<sequence>MRVMDLFAGIGGFSLAAHWMGWATAVFCEWEEFPRQVLIKNFQCVPAEDLSAAELTTIIDAWKAWKPGQPQPTSVLYGDICHFTASAWRRAIDLVCGGFPCQDASHARTHSSGGNHTEQGLSGKRTGLWWENHRIIQQLQPRFAVGENVSAIRGKGLNIILQSLAEIGYDAEWCDMPAHWFGAPHPRERTWIVAYPNGLGRGEESLILSQIISRPIPQASQWEPSRAICSTYGKKALPEAYGIPDGIPRKLGKRGVDPEIKAHGNAIVPQVAYQLFLAIADWIAQYAP</sequence>
<dbReference type="PRINTS" id="PR00105">
    <property type="entry name" value="C5METTRFRASE"/>
</dbReference>
<dbReference type="SUPFAM" id="SSF53335">
    <property type="entry name" value="S-adenosyl-L-methionine-dependent methyltransferases"/>
    <property type="match status" value="1"/>
</dbReference>
<evidence type="ECO:0000313" key="9">
    <source>
        <dbReference type="Proteomes" id="UP000298284"/>
    </source>
</evidence>
<dbReference type="InterPro" id="IPR050390">
    <property type="entry name" value="C5-Methyltransferase"/>
</dbReference>
<keyword evidence="4 7" id="KW-0949">S-adenosyl-L-methionine</keyword>
<keyword evidence="2 7" id="KW-0489">Methyltransferase</keyword>
<comment type="catalytic activity">
    <reaction evidence="6">
        <text>a 2'-deoxycytidine in DNA + S-adenosyl-L-methionine = a 5-methyl-2'-deoxycytidine in DNA + S-adenosyl-L-homocysteine + H(+)</text>
        <dbReference type="Rhea" id="RHEA:13681"/>
        <dbReference type="Rhea" id="RHEA-COMP:11369"/>
        <dbReference type="Rhea" id="RHEA-COMP:11370"/>
        <dbReference type="ChEBI" id="CHEBI:15378"/>
        <dbReference type="ChEBI" id="CHEBI:57856"/>
        <dbReference type="ChEBI" id="CHEBI:59789"/>
        <dbReference type="ChEBI" id="CHEBI:85452"/>
        <dbReference type="ChEBI" id="CHEBI:85454"/>
        <dbReference type="EC" id="2.1.1.37"/>
    </reaction>
</comment>
<dbReference type="GO" id="GO:0003677">
    <property type="term" value="F:DNA binding"/>
    <property type="evidence" value="ECO:0007669"/>
    <property type="project" value="TreeGrafter"/>
</dbReference>
<dbReference type="EMBL" id="SRKZ01000001">
    <property type="protein sequence ID" value="TGD82853.1"/>
    <property type="molecule type" value="Genomic_DNA"/>
</dbReference>
<dbReference type="InterPro" id="IPR029063">
    <property type="entry name" value="SAM-dependent_MTases_sf"/>
</dbReference>
<proteinExistence type="inferred from homology"/>
<accession>A0A4Z0MSR1</accession>
<keyword evidence="9" id="KW-1185">Reference proteome</keyword>
<evidence type="ECO:0000256" key="4">
    <source>
        <dbReference type="ARBA" id="ARBA00022691"/>
    </source>
</evidence>
<gene>
    <name evidence="8" type="ORF">EU557_03475</name>
</gene>
<protein>
    <recommendedName>
        <fullName evidence="1">DNA (cytosine-5-)-methyltransferase</fullName>
        <ecNumber evidence="1">2.1.1.37</ecNumber>
    </recommendedName>
</protein>
<keyword evidence="5" id="KW-0680">Restriction system</keyword>
<dbReference type="PROSITE" id="PS51679">
    <property type="entry name" value="SAM_MT_C5"/>
    <property type="match status" value="1"/>
</dbReference>
<evidence type="ECO:0000313" key="8">
    <source>
        <dbReference type="EMBL" id="TGD82853.1"/>
    </source>
</evidence>
<dbReference type="Gene3D" id="3.40.50.150">
    <property type="entry name" value="Vaccinia Virus protein VP39"/>
    <property type="match status" value="1"/>
</dbReference>
<dbReference type="GO" id="GO:0003886">
    <property type="term" value="F:DNA (cytosine-5-)-methyltransferase activity"/>
    <property type="evidence" value="ECO:0007669"/>
    <property type="project" value="UniProtKB-EC"/>
</dbReference>
<dbReference type="InterPro" id="IPR001525">
    <property type="entry name" value="C5_MeTfrase"/>
</dbReference>
<dbReference type="GO" id="GO:0009307">
    <property type="term" value="P:DNA restriction-modification system"/>
    <property type="evidence" value="ECO:0007669"/>
    <property type="project" value="UniProtKB-KW"/>
</dbReference>
<dbReference type="OrthoDB" id="32195at2"/>
<feature type="active site" evidence="7">
    <location>
        <position position="101"/>
    </location>
</feature>
<evidence type="ECO:0000256" key="6">
    <source>
        <dbReference type="ARBA" id="ARBA00047422"/>
    </source>
</evidence>
<dbReference type="Pfam" id="PF00145">
    <property type="entry name" value="DNA_methylase"/>
    <property type="match status" value="1"/>
</dbReference>
<dbReference type="Proteomes" id="UP000298284">
    <property type="component" value="Unassembled WGS sequence"/>
</dbReference>
<dbReference type="GO" id="GO:0044027">
    <property type="term" value="P:negative regulation of gene expression via chromosomal CpG island methylation"/>
    <property type="evidence" value="ECO:0007669"/>
    <property type="project" value="TreeGrafter"/>
</dbReference>
<evidence type="ECO:0000256" key="5">
    <source>
        <dbReference type="ARBA" id="ARBA00022747"/>
    </source>
</evidence>
<name>A0A4Z0MSR1_9BACT</name>
<evidence type="ECO:0000256" key="3">
    <source>
        <dbReference type="ARBA" id="ARBA00022679"/>
    </source>
</evidence>
<organism evidence="8 9">
    <name type="scientific">Hymenobacter wooponensis</name>
    <dbReference type="NCBI Taxonomy" id="1525360"/>
    <lineage>
        <taxon>Bacteria</taxon>
        <taxon>Pseudomonadati</taxon>
        <taxon>Bacteroidota</taxon>
        <taxon>Cytophagia</taxon>
        <taxon>Cytophagales</taxon>
        <taxon>Hymenobacteraceae</taxon>
        <taxon>Hymenobacter</taxon>
    </lineage>
</organism>